<dbReference type="EMBL" id="FOAF01000001">
    <property type="protein sequence ID" value="SEK89703.1"/>
    <property type="molecule type" value="Genomic_DNA"/>
</dbReference>
<dbReference type="Proteomes" id="UP000199421">
    <property type="component" value="Unassembled WGS sequence"/>
</dbReference>
<reference evidence="2" key="1">
    <citation type="submission" date="2016-10" db="EMBL/GenBank/DDBJ databases">
        <authorList>
            <person name="Varghese N."/>
            <person name="Submissions S."/>
        </authorList>
    </citation>
    <scope>NUCLEOTIDE SEQUENCE [LARGE SCALE GENOMIC DNA]</scope>
    <source>
        <strain evidence="2">DSM 18733</strain>
    </source>
</reference>
<keyword evidence="2" id="KW-1185">Reference proteome</keyword>
<dbReference type="AlphaFoldDB" id="A0A1H7KS55"/>
<organism evidence="1 2">
    <name type="scientific">Olivibacter domesticus</name>
    <name type="common">Pseudosphingobacterium domesticum</name>
    <dbReference type="NCBI Taxonomy" id="407022"/>
    <lineage>
        <taxon>Bacteria</taxon>
        <taxon>Pseudomonadati</taxon>
        <taxon>Bacteroidota</taxon>
        <taxon>Sphingobacteriia</taxon>
        <taxon>Sphingobacteriales</taxon>
        <taxon>Sphingobacteriaceae</taxon>
        <taxon>Olivibacter</taxon>
    </lineage>
</organism>
<protein>
    <submittedName>
        <fullName evidence="1">Uncharacterized protein</fullName>
    </submittedName>
</protein>
<evidence type="ECO:0000313" key="1">
    <source>
        <dbReference type="EMBL" id="SEK89703.1"/>
    </source>
</evidence>
<sequence length="39" mass="4416">MKIVLSDTKEIRDSALGIMVRHIAGEVVDVFSPIRQDYL</sequence>
<proteinExistence type="predicted"/>
<name>A0A1H7KS55_OLID1</name>
<accession>A0A1H7KS55</accession>
<gene>
    <name evidence="1" type="ORF">SAMN05661044_01449</name>
</gene>
<evidence type="ECO:0000313" key="2">
    <source>
        <dbReference type="Proteomes" id="UP000199421"/>
    </source>
</evidence>